<feature type="transmembrane region" description="Helical" evidence="8">
    <location>
        <begin position="12"/>
        <end position="30"/>
    </location>
</feature>
<comment type="similarity">
    <text evidence="2">Belongs to the amino acid-polyamine-organocation (APC) superfamily. Spore germination protein (SGP) (TC 2.A.3.9) family.</text>
</comment>
<evidence type="ECO:0000256" key="8">
    <source>
        <dbReference type="SAM" id="Phobius"/>
    </source>
</evidence>
<dbReference type="GO" id="GO:0009847">
    <property type="term" value="P:spore germination"/>
    <property type="evidence" value="ECO:0007669"/>
    <property type="project" value="InterPro"/>
</dbReference>
<gene>
    <name evidence="9" type="ORF">BC351_12685</name>
</gene>
<keyword evidence="6 8" id="KW-1133">Transmembrane helix</keyword>
<dbReference type="Pfam" id="PF03845">
    <property type="entry name" value="Spore_permease"/>
    <property type="match status" value="1"/>
</dbReference>
<evidence type="ECO:0000256" key="5">
    <source>
        <dbReference type="ARBA" id="ARBA00022692"/>
    </source>
</evidence>
<organism evidence="9 10">
    <name type="scientific">Paenibacillus ferrarius</name>
    <dbReference type="NCBI Taxonomy" id="1469647"/>
    <lineage>
        <taxon>Bacteria</taxon>
        <taxon>Bacillati</taxon>
        <taxon>Bacillota</taxon>
        <taxon>Bacilli</taxon>
        <taxon>Bacillales</taxon>
        <taxon>Paenibacillaceae</taxon>
        <taxon>Paenibacillus</taxon>
    </lineage>
</organism>
<evidence type="ECO:0000256" key="3">
    <source>
        <dbReference type="ARBA" id="ARBA00022448"/>
    </source>
</evidence>
<dbReference type="Proteomes" id="UP000190626">
    <property type="component" value="Unassembled WGS sequence"/>
</dbReference>
<evidence type="ECO:0000256" key="4">
    <source>
        <dbReference type="ARBA" id="ARBA00022544"/>
    </source>
</evidence>
<dbReference type="InterPro" id="IPR004761">
    <property type="entry name" value="Spore_GerAB"/>
</dbReference>
<feature type="transmembrane region" description="Helical" evidence="8">
    <location>
        <begin position="83"/>
        <end position="109"/>
    </location>
</feature>
<dbReference type="PANTHER" id="PTHR34975">
    <property type="entry name" value="SPORE GERMINATION PROTEIN A2"/>
    <property type="match status" value="1"/>
</dbReference>
<protein>
    <submittedName>
        <fullName evidence="9">Spore gernimation protein</fullName>
    </submittedName>
</protein>
<dbReference type="Gene3D" id="1.20.1740.10">
    <property type="entry name" value="Amino acid/polyamine transporter I"/>
    <property type="match status" value="1"/>
</dbReference>
<dbReference type="PANTHER" id="PTHR34975:SF2">
    <property type="entry name" value="SPORE GERMINATION PROTEIN A2"/>
    <property type="match status" value="1"/>
</dbReference>
<dbReference type="EMBL" id="MBTG01000072">
    <property type="protein sequence ID" value="OPH46790.1"/>
    <property type="molecule type" value="Genomic_DNA"/>
</dbReference>
<keyword evidence="4" id="KW-0309">Germination</keyword>
<evidence type="ECO:0000256" key="2">
    <source>
        <dbReference type="ARBA" id="ARBA00007998"/>
    </source>
</evidence>
<proteinExistence type="inferred from homology"/>
<dbReference type="OrthoDB" id="2380120at2"/>
<dbReference type="STRING" id="1469647.BC351_12685"/>
<dbReference type="GO" id="GO:0016020">
    <property type="term" value="C:membrane"/>
    <property type="evidence" value="ECO:0007669"/>
    <property type="project" value="UniProtKB-SubCell"/>
</dbReference>
<evidence type="ECO:0000313" key="10">
    <source>
        <dbReference type="Proteomes" id="UP000190626"/>
    </source>
</evidence>
<accession>A0A1V4H7D0</accession>
<dbReference type="NCBIfam" id="TIGR00912">
    <property type="entry name" value="2A0309"/>
    <property type="match status" value="1"/>
</dbReference>
<dbReference type="RefSeq" id="WP_079421110.1">
    <property type="nucleotide sequence ID" value="NZ_MBTG01000072.1"/>
</dbReference>
<evidence type="ECO:0000256" key="6">
    <source>
        <dbReference type="ARBA" id="ARBA00022989"/>
    </source>
</evidence>
<evidence type="ECO:0000256" key="7">
    <source>
        <dbReference type="ARBA" id="ARBA00023136"/>
    </source>
</evidence>
<keyword evidence="3" id="KW-0813">Transport</keyword>
<feature type="transmembrane region" description="Helical" evidence="8">
    <location>
        <begin position="334"/>
        <end position="356"/>
    </location>
</feature>
<feature type="transmembrane region" description="Helical" evidence="8">
    <location>
        <begin position="220"/>
        <end position="240"/>
    </location>
</feature>
<feature type="transmembrane region" description="Helical" evidence="8">
    <location>
        <begin position="115"/>
        <end position="134"/>
    </location>
</feature>
<reference evidence="10" key="1">
    <citation type="submission" date="2016-07" db="EMBL/GenBank/DDBJ databases">
        <authorList>
            <person name="Florea S."/>
            <person name="Webb J.S."/>
            <person name="Jaromczyk J."/>
            <person name="Schardl C.L."/>
        </authorList>
    </citation>
    <scope>NUCLEOTIDE SEQUENCE [LARGE SCALE GENOMIC DNA]</scope>
    <source>
        <strain evidence="10">CY1</strain>
    </source>
</reference>
<keyword evidence="10" id="KW-1185">Reference proteome</keyword>
<feature type="transmembrane region" description="Helical" evidence="8">
    <location>
        <begin position="146"/>
        <end position="164"/>
    </location>
</feature>
<comment type="caution">
    <text evidence="9">The sequence shown here is derived from an EMBL/GenBank/DDBJ whole genome shotgun (WGS) entry which is preliminary data.</text>
</comment>
<evidence type="ECO:0000313" key="9">
    <source>
        <dbReference type="EMBL" id="OPH46790.1"/>
    </source>
</evidence>
<keyword evidence="5 8" id="KW-0812">Transmembrane</keyword>
<feature type="transmembrane region" description="Helical" evidence="8">
    <location>
        <begin position="184"/>
        <end position="208"/>
    </location>
</feature>
<evidence type="ECO:0000256" key="1">
    <source>
        <dbReference type="ARBA" id="ARBA00004141"/>
    </source>
</evidence>
<sequence>MSEFSRNNITSLQYIFINSGLQVSVFFLSLPRILAENAGTDGWMSLIIGWLITIATSLIVIKIMTKYPEGTLLDLLTRYGGKWVARAAAVLLLLYLFYFGYSCLIQTALITKEWLLPQTSAYMIILLLLIPTYVVSTSGIRIIGRYAELVTLFSLWIPLIYLIPLKESHWLHLLPLAGEGWKPISAGVPYSLYCFLGFVTTFILYPFLQNKRQASMAMTVSNTLTLLAHLFVTIVCYVYFSPEEIQFYNEPAINVLKIIEFKFIERIEVIFIAFYLLIFSLGWIPTLYLCAYCTNWLRGTKSERNHVRVLCLLLAVGSFFFIPSLHQNDRMERIFLRAGILIEYIIPICLLMWILLQNRLLQRKKV</sequence>
<feature type="transmembrane region" description="Helical" evidence="8">
    <location>
        <begin position="42"/>
        <end position="63"/>
    </location>
</feature>
<feature type="transmembrane region" description="Helical" evidence="8">
    <location>
        <begin position="269"/>
        <end position="293"/>
    </location>
</feature>
<name>A0A1V4H7D0_9BACL</name>
<comment type="subcellular location">
    <subcellularLocation>
        <location evidence="1">Membrane</location>
        <topology evidence="1">Multi-pass membrane protein</topology>
    </subcellularLocation>
</comment>
<dbReference type="AlphaFoldDB" id="A0A1V4H7D0"/>
<feature type="transmembrane region" description="Helical" evidence="8">
    <location>
        <begin position="305"/>
        <end position="322"/>
    </location>
</feature>
<keyword evidence="7 8" id="KW-0472">Membrane</keyword>